<comment type="similarity">
    <text evidence="7">Belongs to the TonB-dependent receptor family.</text>
</comment>
<dbReference type="Gene3D" id="2.40.170.20">
    <property type="entry name" value="TonB-dependent receptor, beta-barrel domain"/>
    <property type="match status" value="1"/>
</dbReference>
<evidence type="ECO:0000313" key="12">
    <source>
        <dbReference type="Proteomes" id="UP000286246"/>
    </source>
</evidence>
<accession>A0A420AXQ9</accession>
<keyword evidence="12" id="KW-1185">Reference proteome</keyword>
<dbReference type="InterPro" id="IPR039426">
    <property type="entry name" value="TonB-dep_rcpt-like"/>
</dbReference>
<dbReference type="SUPFAM" id="SSF49464">
    <property type="entry name" value="Carboxypeptidase regulatory domain-like"/>
    <property type="match status" value="1"/>
</dbReference>
<proteinExistence type="inferred from homology"/>
<dbReference type="EMBL" id="RAPY01000003">
    <property type="protein sequence ID" value="RKE49304.1"/>
    <property type="molecule type" value="Genomic_DNA"/>
</dbReference>
<dbReference type="PROSITE" id="PS52016">
    <property type="entry name" value="TONB_DEPENDENT_REC_3"/>
    <property type="match status" value="1"/>
</dbReference>
<evidence type="ECO:0000256" key="7">
    <source>
        <dbReference type="PROSITE-ProRule" id="PRU01360"/>
    </source>
</evidence>
<evidence type="ECO:0000256" key="3">
    <source>
        <dbReference type="ARBA" id="ARBA00022452"/>
    </source>
</evidence>
<evidence type="ECO:0000259" key="10">
    <source>
        <dbReference type="Pfam" id="PF07715"/>
    </source>
</evidence>
<organism evidence="11 12">
    <name type="scientific">Sphingobacterium detergens</name>
    <dbReference type="NCBI Taxonomy" id="1145106"/>
    <lineage>
        <taxon>Bacteria</taxon>
        <taxon>Pseudomonadati</taxon>
        <taxon>Bacteroidota</taxon>
        <taxon>Sphingobacteriia</taxon>
        <taxon>Sphingobacteriales</taxon>
        <taxon>Sphingobacteriaceae</taxon>
        <taxon>Sphingobacterium</taxon>
    </lineage>
</organism>
<keyword evidence="5 7" id="KW-0472">Membrane</keyword>
<dbReference type="InterPro" id="IPR012910">
    <property type="entry name" value="Plug_dom"/>
</dbReference>
<keyword evidence="4 7" id="KW-0812">Transmembrane</keyword>
<dbReference type="InterPro" id="IPR023997">
    <property type="entry name" value="TonB-dep_OMP_SusC/RagA_CS"/>
</dbReference>
<name>A0A420AXQ9_SPHD1</name>
<feature type="compositionally biased region" description="Polar residues" evidence="8">
    <location>
        <begin position="181"/>
        <end position="194"/>
    </location>
</feature>
<dbReference type="InterPro" id="IPR036942">
    <property type="entry name" value="Beta-barrel_TonB_sf"/>
</dbReference>
<dbReference type="Pfam" id="PF07715">
    <property type="entry name" value="Plug"/>
    <property type="match status" value="1"/>
</dbReference>
<evidence type="ECO:0000256" key="8">
    <source>
        <dbReference type="SAM" id="MobiDB-lite"/>
    </source>
</evidence>
<feature type="region of interest" description="Disordered" evidence="8">
    <location>
        <begin position="172"/>
        <end position="194"/>
    </location>
</feature>
<dbReference type="Gene3D" id="2.170.130.10">
    <property type="entry name" value="TonB-dependent receptor, plug domain"/>
    <property type="match status" value="1"/>
</dbReference>
<sequence>MISKILGNQKLSLLSLTLLFAGVNASNAGELSYSHSLVLNNTIYQQKVTGKVQGTEGPLAGVTITVKGSSRSTSTDSNGQFSIEAKTGDVLLVKSIGYKPQEITVSGSVVTIDLVSENEALEEVVVVAYGTQKKANLTGSVATITPKQLADRPVTSLQNALQGISPGITVLNRPGEVRKGSTGSSSNAGSITVRGRTNLSSPSPMFIIDGIPATSAEFSALSPNDISSMSVLKDAASASLYGSRAANGVILITTKRGGGERAVIGFNANYGFQRASFLPKFADAVTYAELYNRAMVNVGKTPTFKPEVIEKFKNQSEPDYYPNNDWYDQVLRHTAPQRDFGLNVSAPGKITNYYLGLNYFDQQSLTPGSKQDRINMKLNTNTTVVKDLLTFNTNISFLKQDYDRVGSPISWTEMGRALPFTVIKHSDGSWGSISNGAANATIAKNNQLRALTEGGRGNNRDNYLQLAANASLTPLEGLSIDGAMSLKYTNTNSFDFINRTDPVINFVSKQPMNSTANPINELKEYWGKRQELLLQGTVNYERRFDDHFGKVTVGASQESNVYREAFLGRQNFVSNDASTIINGSSGQISKDDTGLANRTTQDEWALRSVFGRFNYAYKDKYLLEANLRMDYSSRFAPEIRRATFPSFSAGWNINKESFMENVKWVDLLKLRGSYGSLGNQDAVAIGNYFNLLDRLSAYNFNGNAVDGLEQLYGSNRLALWEKVTMSNVGIDATFLGGKFNLVADYFVKKSDDILLQPASLSTYGFEKKYTPYYNQGVTQNKGIEISLTYNGKIGDEFTYSVSGNVSKIKNEILSLGDVNEIVDSYYINRVGGSVGDYYGYKSAGLFTSEAEIKAHADQKDLGSPTKIGDVKYVDINGDKIIDAKDRTILGNDVPWFNYGFNVRAAYKNFDLDVLTYGVGGVKTYLDNEASFPFFNGANIKRNWVDGWSEENNKADAPFPRVTLTGDAQQNYRTSDFWLFSGNYFRIRAITVGYTFPKELLTSMKMSQLRLFASSTNPFTFMADKRLGDYDPETGSGRASYPGVKTFSVGLTAKF</sequence>
<dbReference type="GO" id="GO:0009279">
    <property type="term" value="C:cell outer membrane"/>
    <property type="evidence" value="ECO:0007669"/>
    <property type="project" value="UniProtKB-SubCell"/>
</dbReference>
<dbReference type="SUPFAM" id="SSF56935">
    <property type="entry name" value="Porins"/>
    <property type="match status" value="1"/>
</dbReference>
<dbReference type="NCBIfam" id="TIGR04056">
    <property type="entry name" value="OMP_RagA_SusC"/>
    <property type="match status" value="1"/>
</dbReference>
<dbReference type="OrthoDB" id="600887at2"/>
<dbReference type="Proteomes" id="UP000286246">
    <property type="component" value="Unassembled WGS sequence"/>
</dbReference>
<evidence type="ECO:0000256" key="2">
    <source>
        <dbReference type="ARBA" id="ARBA00022448"/>
    </source>
</evidence>
<feature type="signal peptide" evidence="9">
    <location>
        <begin position="1"/>
        <end position="28"/>
    </location>
</feature>
<evidence type="ECO:0000256" key="4">
    <source>
        <dbReference type="ARBA" id="ARBA00022692"/>
    </source>
</evidence>
<dbReference type="Gene3D" id="2.60.40.1120">
    <property type="entry name" value="Carboxypeptidase-like, regulatory domain"/>
    <property type="match status" value="1"/>
</dbReference>
<feature type="chain" id="PRO_5018985402" evidence="9">
    <location>
        <begin position="29"/>
        <end position="1054"/>
    </location>
</feature>
<comment type="subcellular location">
    <subcellularLocation>
        <location evidence="1 7">Cell outer membrane</location>
        <topology evidence="1 7">Multi-pass membrane protein</topology>
    </subcellularLocation>
</comment>
<dbReference type="InterPro" id="IPR023996">
    <property type="entry name" value="TonB-dep_OMP_SusC/RagA"/>
</dbReference>
<evidence type="ECO:0000256" key="6">
    <source>
        <dbReference type="ARBA" id="ARBA00023237"/>
    </source>
</evidence>
<dbReference type="InterPro" id="IPR008969">
    <property type="entry name" value="CarboxyPept-like_regulatory"/>
</dbReference>
<dbReference type="AlphaFoldDB" id="A0A420AXQ9"/>
<evidence type="ECO:0000256" key="5">
    <source>
        <dbReference type="ARBA" id="ARBA00023136"/>
    </source>
</evidence>
<keyword evidence="2 7" id="KW-0813">Transport</keyword>
<evidence type="ECO:0000313" key="11">
    <source>
        <dbReference type="EMBL" id="RKE49304.1"/>
    </source>
</evidence>
<dbReference type="RefSeq" id="WP_120260171.1">
    <property type="nucleotide sequence ID" value="NZ_RAPY01000003.1"/>
</dbReference>
<dbReference type="Pfam" id="PF13715">
    <property type="entry name" value="CarbopepD_reg_2"/>
    <property type="match status" value="1"/>
</dbReference>
<keyword evidence="9" id="KW-0732">Signal</keyword>
<feature type="domain" description="TonB-dependent receptor plug" evidence="10">
    <location>
        <begin position="134"/>
        <end position="249"/>
    </location>
</feature>
<evidence type="ECO:0000256" key="1">
    <source>
        <dbReference type="ARBA" id="ARBA00004571"/>
    </source>
</evidence>
<protein>
    <submittedName>
        <fullName evidence="11">TonB-linked SusC/RagA family outer membrane protein</fullName>
    </submittedName>
</protein>
<gene>
    <name evidence="11" type="ORF">DFQ12_3415</name>
</gene>
<comment type="caution">
    <text evidence="11">The sequence shown here is derived from an EMBL/GenBank/DDBJ whole genome shotgun (WGS) entry which is preliminary data.</text>
</comment>
<keyword evidence="6 7" id="KW-0998">Cell outer membrane</keyword>
<dbReference type="InterPro" id="IPR037066">
    <property type="entry name" value="Plug_dom_sf"/>
</dbReference>
<evidence type="ECO:0000256" key="9">
    <source>
        <dbReference type="SAM" id="SignalP"/>
    </source>
</evidence>
<dbReference type="NCBIfam" id="TIGR04057">
    <property type="entry name" value="SusC_RagA_signa"/>
    <property type="match status" value="1"/>
</dbReference>
<reference evidence="11 12" key="1">
    <citation type="submission" date="2018-09" db="EMBL/GenBank/DDBJ databases">
        <title>Genomic Encyclopedia of Type Strains, Phase III (KMG-III): the genomes of soil and plant-associated and newly described type strains.</title>
        <authorList>
            <person name="Whitman W."/>
        </authorList>
    </citation>
    <scope>NUCLEOTIDE SEQUENCE [LARGE SCALE GENOMIC DNA]</scope>
    <source>
        <strain evidence="11 12">CECT 7938</strain>
    </source>
</reference>
<keyword evidence="3 7" id="KW-1134">Transmembrane beta strand</keyword>